<dbReference type="Proteomes" id="UP000269721">
    <property type="component" value="Unassembled WGS sequence"/>
</dbReference>
<feature type="region of interest" description="Disordered" evidence="1">
    <location>
        <begin position="1"/>
        <end position="103"/>
    </location>
</feature>
<dbReference type="AlphaFoldDB" id="A0A4P9VZI9"/>
<gene>
    <name evidence="2" type="ORF">BDK51DRAFT_36971</name>
</gene>
<evidence type="ECO:0000313" key="2">
    <source>
        <dbReference type="EMBL" id="RKO84415.1"/>
    </source>
</evidence>
<evidence type="ECO:0000313" key="3">
    <source>
        <dbReference type="Proteomes" id="UP000269721"/>
    </source>
</evidence>
<organism evidence="2 3">
    <name type="scientific">Blyttiomyces helicus</name>
    <dbReference type="NCBI Taxonomy" id="388810"/>
    <lineage>
        <taxon>Eukaryota</taxon>
        <taxon>Fungi</taxon>
        <taxon>Fungi incertae sedis</taxon>
        <taxon>Chytridiomycota</taxon>
        <taxon>Chytridiomycota incertae sedis</taxon>
        <taxon>Chytridiomycetes</taxon>
        <taxon>Chytridiomycetes incertae sedis</taxon>
        <taxon>Blyttiomyces</taxon>
    </lineage>
</organism>
<evidence type="ECO:0000256" key="1">
    <source>
        <dbReference type="SAM" id="MobiDB-lite"/>
    </source>
</evidence>
<reference evidence="3" key="1">
    <citation type="journal article" date="2018" name="Nat. Microbiol.">
        <title>Leveraging single-cell genomics to expand the fungal tree of life.</title>
        <authorList>
            <person name="Ahrendt S.R."/>
            <person name="Quandt C.A."/>
            <person name="Ciobanu D."/>
            <person name="Clum A."/>
            <person name="Salamov A."/>
            <person name="Andreopoulos B."/>
            <person name="Cheng J.F."/>
            <person name="Woyke T."/>
            <person name="Pelin A."/>
            <person name="Henrissat B."/>
            <person name="Reynolds N.K."/>
            <person name="Benny G.L."/>
            <person name="Smith M.E."/>
            <person name="James T.Y."/>
            <person name="Grigoriev I.V."/>
        </authorList>
    </citation>
    <scope>NUCLEOTIDE SEQUENCE [LARGE SCALE GENOMIC DNA]</scope>
</reference>
<keyword evidence="3" id="KW-1185">Reference proteome</keyword>
<sequence length="229" mass="25247">MPDHNKTIRSSHGKPQLTQVKPRGGTAQRPAELFRFFAPGESTRKPSQPMTDPNADNQTRTSQSRRDLTSTKKVGPSRSVDYRLSERDTELEGRQSLSPDFGDMIQRMSPQDPRLRLIPAGDHPYGRAQAVPSLPIPPLLVTNPVGGSREFERGQDLCLAPCGKQLLAVRGCLTLCWSLEMLQKALPARNVCCDGSTGLPSALVTVVMWGARKQRRRHAQVRAASACRV</sequence>
<accession>A0A4P9VZI9</accession>
<protein>
    <submittedName>
        <fullName evidence="2">Uncharacterized protein</fullName>
    </submittedName>
</protein>
<proteinExistence type="predicted"/>
<dbReference type="EMBL" id="ML000130">
    <property type="protein sequence ID" value="RKO84415.1"/>
    <property type="molecule type" value="Genomic_DNA"/>
</dbReference>
<name>A0A4P9VZI9_9FUNG</name>
<feature type="compositionally biased region" description="Basic and acidic residues" evidence="1">
    <location>
        <begin position="80"/>
        <end position="93"/>
    </location>
</feature>
<feature type="compositionally biased region" description="Polar residues" evidence="1">
    <location>
        <begin position="45"/>
        <end position="62"/>
    </location>
</feature>